<evidence type="ECO:0000256" key="5">
    <source>
        <dbReference type="ARBA" id="ARBA00022989"/>
    </source>
</evidence>
<sequence length="473" mass="52341">MESPNTNQEKAGVLGRAWEHVKALPEVLRKKVWGICKMSKEVAQDDPRRVIHSLKVGLAISLVSLFYYYQPLYENFGLSAMWAVMTVVVVFEYTVGATLGKGLNRTMATLAAGALGVGAHYLASLSGETGEPILIGFFVFVQAAIASFIRFFPKVKTRYDYGILVFILTFSLISVSGFRDDEVLEMAHKRLSTIFIGGSACVMISIFVCPVWAGEEFHYSIAEKLEILGDFLEAFVDEYFTTSKEGDSKDNKSFLEGHKSILNSKSSEEALANFARWEPGHGKFKFRHPWSQYLKIGALSRQCAYRMEALKELLNSNTQGSPEIHCTIQELCSEMSLESSKALKKLVVSIRTMTMASSADIHIANSKAALKSLKSLLQSNLWKETDLFSLVQPVTVASLLIDIVECTEEIADSVNVLASIVDFDVEDADEKSPKTSQSPNSECAKNDNNPHVVILIEEPVLSDCGKTTSDQHK</sequence>
<feature type="compositionally biased region" description="Polar residues" evidence="9">
    <location>
        <begin position="434"/>
        <end position="448"/>
    </location>
</feature>
<evidence type="ECO:0000256" key="4">
    <source>
        <dbReference type="ARBA" id="ARBA00022692"/>
    </source>
</evidence>
<keyword evidence="4 10" id="KW-0812">Transmembrane</keyword>
<feature type="transmembrane region" description="Helical" evidence="10">
    <location>
        <begin position="191"/>
        <end position="214"/>
    </location>
</feature>
<evidence type="ECO:0000256" key="3">
    <source>
        <dbReference type="ARBA" id="ARBA00022448"/>
    </source>
</evidence>
<evidence type="ECO:0000256" key="2">
    <source>
        <dbReference type="ARBA" id="ARBA00007079"/>
    </source>
</evidence>
<evidence type="ECO:0000256" key="6">
    <source>
        <dbReference type="ARBA" id="ARBA00023065"/>
    </source>
</evidence>
<organism evidence="11">
    <name type="scientific">Lotus japonicus</name>
    <name type="common">Lotus corniculatus var. japonicus</name>
    <dbReference type="NCBI Taxonomy" id="34305"/>
    <lineage>
        <taxon>Eukaryota</taxon>
        <taxon>Viridiplantae</taxon>
        <taxon>Streptophyta</taxon>
        <taxon>Embryophyta</taxon>
        <taxon>Tracheophyta</taxon>
        <taxon>Spermatophyta</taxon>
        <taxon>Magnoliopsida</taxon>
        <taxon>eudicotyledons</taxon>
        <taxon>Gunneridae</taxon>
        <taxon>Pentapetalae</taxon>
        <taxon>rosids</taxon>
        <taxon>fabids</taxon>
        <taxon>Fabales</taxon>
        <taxon>Fabaceae</taxon>
        <taxon>Papilionoideae</taxon>
        <taxon>50 kb inversion clade</taxon>
        <taxon>NPAAA clade</taxon>
        <taxon>Hologalegina</taxon>
        <taxon>robinioid clade</taxon>
        <taxon>Loteae</taxon>
        <taxon>Lotus</taxon>
    </lineage>
</organism>
<evidence type="ECO:0000256" key="7">
    <source>
        <dbReference type="ARBA" id="ARBA00023136"/>
    </source>
</evidence>
<feature type="region of interest" description="Disordered" evidence="9">
    <location>
        <begin position="428"/>
        <end position="448"/>
    </location>
</feature>
<feature type="transmembrane region" description="Helical" evidence="10">
    <location>
        <begin position="133"/>
        <end position="152"/>
    </location>
</feature>
<keyword evidence="8" id="KW-0407">Ion channel</keyword>
<evidence type="ECO:0000256" key="1">
    <source>
        <dbReference type="ARBA" id="ARBA00004141"/>
    </source>
</evidence>
<protein>
    <recommendedName>
        <fullName evidence="12">Aluminum-activated malate transporter</fullName>
    </recommendedName>
</protein>
<dbReference type="KEGG" id="lja:130747095"/>
<accession>I3SUA2</accession>
<dbReference type="EMBL" id="BT144050">
    <property type="protein sequence ID" value="AFK43844.1"/>
    <property type="molecule type" value="mRNA"/>
</dbReference>
<evidence type="ECO:0008006" key="12">
    <source>
        <dbReference type="Google" id="ProtNLM"/>
    </source>
</evidence>
<keyword evidence="6" id="KW-0406">Ion transport</keyword>
<feature type="transmembrane region" description="Helical" evidence="10">
    <location>
        <begin position="76"/>
        <end position="95"/>
    </location>
</feature>
<dbReference type="GO" id="GO:0016020">
    <property type="term" value="C:membrane"/>
    <property type="evidence" value="ECO:0007669"/>
    <property type="project" value="UniProtKB-SubCell"/>
</dbReference>
<evidence type="ECO:0000256" key="9">
    <source>
        <dbReference type="SAM" id="MobiDB-lite"/>
    </source>
</evidence>
<dbReference type="GO" id="GO:0034220">
    <property type="term" value="P:monoatomic ion transmembrane transport"/>
    <property type="evidence" value="ECO:0007669"/>
    <property type="project" value="UniProtKB-KW"/>
</dbReference>
<dbReference type="AlphaFoldDB" id="I3SUA2"/>
<reference evidence="11" key="1">
    <citation type="submission" date="2012-05" db="EMBL/GenBank/DDBJ databases">
        <authorList>
            <person name="Krishnakumar V."/>
            <person name="Cheung F."/>
            <person name="Xiao Y."/>
            <person name="Chan A."/>
            <person name="Moskal W.A."/>
            <person name="Town C.D."/>
        </authorList>
    </citation>
    <scope>NUCLEOTIDE SEQUENCE</scope>
</reference>
<name>I3SUA2_LOTJA</name>
<keyword evidence="3" id="KW-0813">Transport</keyword>
<dbReference type="OMA" id="CACRIDA"/>
<dbReference type="GeneID" id="130747095"/>
<dbReference type="Pfam" id="PF11744">
    <property type="entry name" value="ALMT"/>
    <property type="match status" value="1"/>
</dbReference>
<comment type="subcellular location">
    <subcellularLocation>
        <location evidence="1">Membrane</location>
        <topology evidence="1">Multi-pass membrane protein</topology>
    </subcellularLocation>
</comment>
<evidence type="ECO:0000313" key="11">
    <source>
        <dbReference type="EMBL" id="AFK43844.1"/>
    </source>
</evidence>
<comment type="similarity">
    <text evidence="2">Belongs to the aromatic acid exporter (TC 2.A.85) family.</text>
</comment>
<proteinExistence type="evidence at transcript level"/>
<dbReference type="RefSeq" id="XP_057455912.1">
    <property type="nucleotide sequence ID" value="XM_057599929.1"/>
</dbReference>
<feature type="transmembrane region" description="Helical" evidence="10">
    <location>
        <begin position="159"/>
        <end position="179"/>
    </location>
</feature>
<keyword evidence="5 10" id="KW-1133">Transmembrane helix</keyword>
<dbReference type="GO" id="GO:0015743">
    <property type="term" value="P:malate transport"/>
    <property type="evidence" value="ECO:0007669"/>
    <property type="project" value="InterPro"/>
</dbReference>
<dbReference type="PANTHER" id="PTHR31086">
    <property type="entry name" value="ALUMINUM-ACTIVATED MALATE TRANSPORTER 10"/>
    <property type="match status" value="1"/>
</dbReference>
<evidence type="ECO:0000256" key="10">
    <source>
        <dbReference type="SAM" id="Phobius"/>
    </source>
</evidence>
<evidence type="ECO:0000256" key="8">
    <source>
        <dbReference type="ARBA" id="ARBA00023303"/>
    </source>
</evidence>
<feature type="transmembrane region" description="Helical" evidence="10">
    <location>
        <begin position="50"/>
        <end position="70"/>
    </location>
</feature>
<feature type="transmembrane region" description="Helical" evidence="10">
    <location>
        <begin position="107"/>
        <end position="127"/>
    </location>
</feature>
<keyword evidence="7 10" id="KW-0472">Membrane</keyword>
<dbReference type="InterPro" id="IPR020966">
    <property type="entry name" value="ALMT"/>
</dbReference>
<dbReference type="OrthoDB" id="68611at2759"/>